<organism evidence="2 3">
    <name type="scientific">Araneus ventricosus</name>
    <name type="common">Orbweaver spider</name>
    <name type="synonym">Epeira ventricosa</name>
    <dbReference type="NCBI Taxonomy" id="182803"/>
    <lineage>
        <taxon>Eukaryota</taxon>
        <taxon>Metazoa</taxon>
        <taxon>Ecdysozoa</taxon>
        <taxon>Arthropoda</taxon>
        <taxon>Chelicerata</taxon>
        <taxon>Arachnida</taxon>
        <taxon>Araneae</taxon>
        <taxon>Araneomorphae</taxon>
        <taxon>Entelegynae</taxon>
        <taxon>Araneoidea</taxon>
        <taxon>Araneidae</taxon>
        <taxon>Araneus</taxon>
    </lineage>
</organism>
<sequence length="114" mass="12585">MTRTTPELEPPSPNFRSTPTGGRLASRYDLARIAIRGGSSVESGFEPATLRSGDRDLATRPTRPPHIRGGLVVETDFKPVTLLCRTRDLATRLGMEVIAKITSFRLFRLYSPSV</sequence>
<dbReference type="EMBL" id="BGPR01003078">
    <property type="protein sequence ID" value="GBM83422.1"/>
    <property type="molecule type" value="Genomic_DNA"/>
</dbReference>
<gene>
    <name evidence="2" type="ORF">AVEN_14071_1</name>
</gene>
<evidence type="ECO:0000313" key="2">
    <source>
        <dbReference type="EMBL" id="GBM83422.1"/>
    </source>
</evidence>
<protein>
    <submittedName>
        <fullName evidence="2">Uncharacterized protein</fullName>
    </submittedName>
</protein>
<evidence type="ECO:0000256" key="1">
    <source>
        <dbReference type="SAM" id="MobiDB-lite"/>
    </source>
</evidence>
<keyword evidence="3" id="KW-1185">Reference proteome</keyword>
<proteinExistence type="predicted"/>
<dbReference type="AlphaFoldDB" id="A0A4Y2J2L6"/>
<comment type="caution">
    <text evidence="2">The sequence shown here is derived from an EMBL/GenBank/DDBJ whole genome shotgun (WGS) entry which is preliminary data.</text>
</comment>
<feature type="region of interest" description="Disordered" evidence="1">
    <location>
        <begin position="1"/>
        <end position="22"/>
    </location>
</feature>
<evidence type="ECO:0000313" key="3">
    <source>
        <dbReference type="Proteomes" id="UP000499080"/>
    </source>
</evidence>
<name>A0A4Y2J2L6_ARAVE</name>
<reference evidence="2 3" key="1">
    <citation type="journal article" date="2019" name="Sci. Rep.">
        <title>Orb-weaving spider Araneus ventricosus genome elucidates the spidroin gene catalogue.</title>
        <authorList>
            <person name="Kono N."/>
            <person name="Nakamura H."/>
            <person name="Ohtoshi R."/>
            <person name="Moran D.A.P."/>
            <person name="Shinohara A."/>
            <person name="Yoshida Y."/>
            <person name="Fujiwara M."/>
            <person name="Mori M."/>
            <person name="Tomita M."/>
            <person name="Arakawa K."/>
        </authorList>
    </citation>
    <scope>NUCLEOTIDE SEQUENCE [LARGE SCALE GENOMIC DNA]</scope>
</reference>
<feature type="region of interest" description="Disordered" evidence="1">
    <location>
        <begin position="41"/>
        <end position="67"/>
    </location>
</feature>
<dbReference type="Proteomes" id="UP000499080">
    <property type="component" value="Unassembled WGS sequence"/>
</dbReference>
<accession>A0A4Y2J2L6</accession>